<dbReference type="EMBL" id="CP046244">
    <property type="protein sequence ID" value="QGP93152.1"/>
    <property type="molecule type" value="Genomic_DNA"/>
</dbReference>
<evidence type="ECO:0000256" key="1">
    <source>
        <dbReference type="SAM" id="Phobius"/>
    </source>
</evidence>
<feature type="domain" description="TRAP C4-dicarboxylate transport system permease DctM subunit" evidence="2">
    <location>
        <begin position="1"/>
        <end position="55"/>
    </location>
</feature>
<evidence type="ECO:0000313" key="3">
    <source>
        <dbReference type="EMBL" id="QGP93152.1"/>
    </source>
</evidence>
<dbReference type="Proteomes" id="UP000425916">
    <property type="component" value="Chromosome"/>
</dbReference>
<gene>
    <name evidence="3" type="ORF">MGLY_25520</name>
</gene>
<dbReference type="RefSeq" id="WP_170291065.1">
    <property type="nucleotide sequence ID" value="NZ_CP046244.1"/>
</dbReference>
<accession>A0A6I5ZT06</accession>
<sequence>MALLTPPVGLNLCAIDGVARGVGFPSTLALVIRGSWPFMVFYGLVMILVGLFPKLALWIPSHMMQ</sequence>
<keyword evidence="1" id="KW-1133">Transmembrane helix</keyword>
<dbReference type="AlphaFoldDB" id="A0A6I5ZT06"/>
<keyword evidence="4" id="KW-1185">Reference proteome</keyword>
<dbReference type="InterPro" id="IPR010656">
    <property type="entry name" value="DctM"/>
</dbReference>
<keyword evidence="1" id="KW-0812">Transmembrane</keyword>
<reference evidence="3 4" key="1">
    <citation type="submission" date="2019-11" db="EMBL/GenBank/DDBJ databases">
        <title>Genome sequence of Moorella glycerini DSM11254.</title>
        <authorList>
            <person name="Poehlein A."/>
            <person name="Boeer T."/>
            <person name="Daniel R."/>
        </authorList>
    </citation>
    <scope>NUCLEOTIDE SEQUENCE [LARGE SCALE GENOMIC DNA]</scope>
    <source>
        <strain evidence="3 4">DSM 11254</strain>
    </source>
</reference>
<evidence type="ECO:0000259" key="2">
    <source>
        <dbReference type="Pfam" id="PF06808"/>
    </source>
</evidence>
<organism evidence="3 4">
    <name type="scientific">Neomoorella glycerini</name>
    <dbReference type="NCBI Taxonomy" id="55779"/>
    <lineage>
        <taxon>Bacteria</taxon>
        <taxon>Bacillati</taxon>
        <taxon>Bacillota</taxon>
        <taxon>Clostridia</taxon>
        <taxon>Neomoorellales</taxon>
        <taxon>Neomoorellaceae</taxon>
        <taxon>Neomoorella</taxon>
    </lineage>
</organism>
<name>A0A6I5ZT06_9FIRM</name>
<feature type="transmembrane region" description="Helical" evidence="1">
    <location>
        <begin position="36"/>
        <end position="59"/>
    </location>
</feature>
<protein>
    <recommendedName>
        <fullName evidence="2">TRAP C4-dicarboxylate transport system permease DctM subunit domain-containing protein</fullName>
    </recommendedName>
</protein>
<dbReference type="Pfam" id="PF06808">
    <property type="entry name" value="DctM"/>
    <property type="match status" value="1"/>
</dbReference>
<keyword evidence="1" id="KW-0472">Membrane</keyword>
<evidence type="ECO:0000313" key="4">
    <source>
        <dbReference type="Proteomes" id="UP000425916"/>
    </source>
</evidence>
<proteinExistence type="predicted"/>